<feature type="transmembrane region" description="Helical" evidence="6">
    <location>
        <begin position="1010"/>
        <end position="1027"/>
    </location>
</feature>
<evidence type="ECO:0000256" key="5">
    <source>
        <dbReference type="ARBA" id="ARBA00023136"/>
    </source>
</evidence>
<feature type="transmembrane region" description="Helical" evidence="6">
    <location>
        <begin position="969"/>
        <end position="990"/>
    </location>
</feature>
<comment type="subcellular location">
    <subcellularLocation>
        <location evidence="1">Membrane</location>
        <topology evidence="1">Multi-pass membrane protein</topology>
    </subcellularLocation>
</comment>
<dbReference type="Pfam" id="PF01578">
    <property type="entry name" value="Cytochrom_C_asm"/>
    <property type="match status" value="1"/>
</dbReference>
<feature type="domain" description="ResB-like" evidence="8">
    <location>
        <begin position="338"/>
        <end position="412"/>
    </location>
</feature>
<gene>
    <name evidence="9" type="ORF">C3K47_18215</name>
</gene>
<accession>A0A2S4ZX75</accession>
<dbReference type="InterPro" id="IPR007816">
    <property type="entry name" value="ResB-like_domain"/>
</dbReference>
<dbReference type="AlphaFoldDB" id="A0A2S4ZX75"/>
<evidence type="ECO:0000256" key="3">
    <source>
        <dbReference type="ARBA" id="ARBA00022748"/>
    </source>
</evidence>
<dbReference type="GO" id="GO:0005886">
    <property type="term" value="C:plasma membrane"/>
    <property type="evidence" value="ECO:0007669"/>
    <property type="project" value="TreeGrafter"/>
</dbReference>
<evidence type="ECO:0000256" key="2">
    <source>
        <dbReference type="ARBA" id="ARBA00022692"/>
    </source>
</evidence>
<dbReference type="PANTHER" id="PTHR30071:SF1">
    <property type="entry name" value="CYTOCHROME B_B6 PROTEIN-RELATED"/>
    <property type="match status" value="1"/>
</dbReference>
<dbReference type="Pfam" id="PF05140">
    <property type="entry name" value="ResB"/>
    <property type="match status" value="1"/>
</dbReference>
<dbReference type="InterPro" id="IPR045062">
    <property type="entry name" value="Cyt_c_biogenesis_CcsA/CcmC"/>
</dbReference>
<feature type="transmembrane region" description="Helical" evidence="6">
    <location>
        <begin position="12"/>
        <end position="30"/>
    </location>
</feature>
<feature type="transmembrane region" description="Helical" evidence="6">
    <location>
        <begin position="77"/>
        <end position="97"/>
    </location>
</feature>
<dbReference type="OrthoDB" id="9814290at2"/>
<proteinExistence type="predicted"/>
<evidence type="ECO:0000313" key="10">
    <source>
        <dbReference type="Proteomes" id="UP000236893"/>
    </source>
</evidence>
<keyword evidence="4 6" id="KW-1133">Transmembrane helix</keyword>
<feature type="transmembrane region" description="Helical" evidence="6">
    <location>
        <begin position="944"/>
        <end position="962"/>
    </location>
</feature>
<feature type="transmembrane region" description="Helical" evidence="6">
    <location>
        <begin position="733"/>
        <end position="753"/>
    </location>
</feature>
<evidence type="ECO:0000259" key="8">
    <source>
        <dbReference type="Pfam" id="PF05140"/>
    </source>
</evidence>
<organism evidence="9 10">
    <name type="scientific">Solitalea longa</name>
    <dbReference type="NCBI Taxonomy" id="2079460"/>
    <lineage>
        <taxon>Bacteria</taxon>
        <taxon>Pseudomonadati</taxon>
        <taxon>Bacteroidota</taxon>
        <taxon>Sphingobacteriia</taxon>
        <taxon>Sphingobacteriales</taxon>
        <taxon>Sphingobacteriaceae</taxon>
        <taxon>Solitalea</taxon>
    </lineage>
</organism>
<dbReference type="Proteomes" id="UP000236893">
    <property type="component" value="Unassembled WGS sequence"/>
</dbReference>
<evidence type="ECO:0000256" key="6">
    <source>
        <dbReference type="SAM" id="Phobius"/>
    </source>
</evidence>
<feature type="transmembrane region" description="Helical" evidence="6">
    <location>
        <begin position="822"/>
        <end position="841"/>
    </location>
</feature>
<keyword evidence="10" id="KW-1185">Reference proteome</keyword>
<dbReference type="GO" id="GO:0020037">
    <property type="term" value="F:heme binding"/>
    <property type="evidence" value="ECO:0007669"/>
    <property type="project" value="InterPro"/>
</dbReference>
<feature type="transmembrane region" description="Helical" evidence="6">
    <location>
        <begin position="799"/>
        <end position="815"/>
    </location>
</feature>
<feature type="transmembrane region" description="Helical" evidence="6">
    <location>
        <begin position="46"/>
        <end position="65"/>
    </location>
</feature>
<dbReference type="EMBL" id="PQVF01000017">
    <property type="protein sequence ID" value="POY34886.1"/>
    <property type="molecule type" value="Genomic_DNA"/>
</dbReference>
<dbReference type="RefSeq" id="WP_103790596.1">
    <property type="nucleotide sequence ID" value="NZ_PQVF01000017.1"/>
</dbReference>
<keyword evidence="5 6" id="KW-0472">Membrane</keyword>
<dbReference type="GO" id="GO:0017004">
    <property type="term" value="P:cytochrome complex assembly"/>
    <property type="evidence" value="ECO:0007669"/>
    <property type="project" value="UniProtKB-KW"/>
</dbReference>
<dbReference type="PANTHER" id="PTHR30071">
    <property type="entry name" value="HEME EXPORTER PROTEIN C"/>
    <property type="match status" value="1"/>
</dbReference>
<feature type="transmembrane region" description="Helical" evidence="6">
    <location>
        <begin position="905"/>
        <end position="924"/>
    </location>
</feature>
<protein>
    <submittedName>
        <fullName evidence="9">Cytochrome C biogenesis protein</fullName>
    </submittedName>
</protein>
<evidence type="ECO:0000313" key="9">
    <source>
        <dbReference type="EMBL" id="POY34886.1"/>
    </source>
</evidence>
<keyword evidence="3" id="KW-0201">Cytochrome c-type biogenesis</keyword>
<sequence>MRYINFLLSTRVTLVLLISFAAAMAAATFIENDYGTPVARALVYEAWWFEMIMVWLAINFVAHIGHYKLFHKNRWPIGMFHLAFVFIILGAGVTRYFGREGTIHIREGKAESIFYTHNRYLQLKQLSVTSSKRFEKPITLISHNFKPQSTTILFNEPLFKVIFQEYITGGKEQIIKGNQTYFDLAVALGNGREDHLIRRGDSLLMGNISLGTLKESSNPIKVFKIDNAWMIRSDIHMQIMEMSTQKISVLHAREIKPLQLRSLYQWEGGAFMVKAIHSNSALVYRSEPDKKLAKNLPDWVKLKITDLQDNLITERYIKLVSFAPTWYPFTYKNQAYTVTYGPRAEMLPFSLYLKKFDLERYPGSQSPASYASELTVKDAEKEFPYRVFMNNVLDHKGYRFYQSSFDTDEKGTVLSVNQDRPGSNLTYLGYFLMGLGMFLTLFTKGSRFQLLNKKLGSIRKKELAIPATAAMLILCLTARAETPTVSTIVPNDKAAVYGKLVIQDLDGRMKPLNTLANEIVRKLNGRSSIWIPTKSGQVELSAEQFLLAVQMDPITFSQLPIIKIDREKSQRVFAALGIQPTDRISFKDFINKDGDYLLHDLVDEANRLKPSERNEAHKELLKTDERFNIFYALLTGDFLRIFPNKNDPNNTWFTSQQSQQGFDEEDARFVANITPLYLDGLKQGVQKGDWKQADEALKYIDLYQQQAGKKVYPEGNLLEAELIYNKLNLGNRLFTPFWLLGIFMLVSGITLLFRETKLVQWVWNVGKVMSWLGFAIFTAHLGLRWFIAQRPPWTDGFEMLVFVAWGILFFGLLFSGKSKFTIPLSLLFSGTLLFVGFLDWLNPEITNLMPVLHSYWLKIHVAIIVSSYAPLALAAILALLNLLFITFKPASPNANWWINMKELTIVNELATTIGLFLLAIGTFLGGVWANESWGRYWAWDPKETWALISVMVYAFVLHLRLIPTFNNSLVYNLTNLWAFSSIIMTSFGVNYYLSGLHSYAAGDPVPIPHWVYWATGILLLISVLSILKYRKLNDQEKSALVV</sequence>
<evidence type="ECO:0000259" key="7">
    <source>
        <dbReference type="Pfam" id="PF01578"/>
    </source>
</evidence>
<comment type="caution">
    <text evidence="9">The sequence shown here is derived from an EMBL/GenBank/DDBJ whole genome shotgun (WGS) entry which is preliminary data.</text>
</comment>
<evidence type="ECO:0000256" key="4">
    <source>
        <dbReference type="ARBA" id="ARBA00022989"/>
    </source>
</evidence>
<dbReference type="InterPro" id="IPR002541">
    <property type="entry name" value="Cyt_c_assembly"/>
</dbReference>
<feature type="domain" description="Cytochrome c assembly protein" evidence="7">
    <location>
        <begin position="796"/>
        <end position="997"/>
    </location>
</feature>
<feature type="transmembrane region" description="Helical" evidence="6">
    <location>
        <begin position="861"/>
        <end position="884"/>
    </location>
</feature>
<feature type="transmembrane region" description="Helical" evidence="6">
    <location>
        <begin position="765"/>
        <end position="787"/>
    </location>
</feature>
<name>A0A2S4ZX75_9SPHI</name>
<keyword evidence="2 6" id="KW-0812">Transmembrane</keyword>
<reference evidence="9 10" key="1">
    <citation type="submission" date="2018-01" db="EMBL/GenBank/DDBJ databases">
        <authorList>
            <person name="Gaut B.S."/>
            <person name="Morton B.R."/>
            <person name="Clegg M.T."/>
            <person name="Duvall M.R."/>
        </authorList>
    </citation>
    <scope>NUCLEOTIDE SEQUENCE [LARGE SCALE GENOMIC DNA]</scope>
    <source>
        <strain evidence="9 10">HR-AV</strain>
    </source>
</reference>
<evidence type="ECO:0000256" key="1">
    <source>
        <dbReference type="ARBA" id="ARBA00004141"/>
    </source>
</evidence>